<dbReference type="InterPro" id="IPR036280">
    <property type="entry name" value="Multihaem_cyt_sf"/>
</dbReference>
<dbReference type="Pfam" id="PF02412">
    <property type="entry name" value="TSP_3"/>
    <property type="match status" value="1"/>
</dbReference>
<name>A0ABY7GKZ8_9GAMM</name>
<proteinExistence type="predicted"/>
<organism evidence="3 4">
    <name type="scientific">Methylomonas rapida</name>
    <dbReference type="NCBI Taxonomy" id="2963939"/>
    <lineage>
        <taxon>Bacteria</taxon>
        <taxon>Pseudomonadati</taxon>
        <taxon>Pseudomonadota</taxon>
        <taxon>Gammaproteobacteria</taxon>
        <taxon>Methylococcales</taxon>
        <taxon>Methylococcaceae</taxon>
        <taxon>Methylomonas</taxon>
    </lineage>
</organism>
<dbReference type="RefSeq" id="WP_255190139.1">
    <property type="nucleotide sequence ID" value="NZ_CP113517.1"/>
</dbReference>
<reference evidence="3" key="1">
    <citation type="submission" date="2022-11" db="EMBL/GenBank/DDBJ databases">
        <title>Methylomonas rapida sp. nov., Carotenoid-Producing Obligate Methanotrophs with High Growth Characteristics and Biotechnological Potential.</title>
        <authorList>
            <person name="Tikhonova E.N."/>
            <person name="Suleimanov R.Z."/>
            <person name="Miroshnikov K."/>
            <person name="Oshkin I.Y."/>
            <person name="Belova S.E."/>
            <person name="Danilova O.V."/>
            <person name="Ashikhmin A."/>
            <person name="Konopkin A."/>
            <person name="But S.Y."/>
            <person name="Khmelenina V.N."/>
            <person name="Kuznetsov N."/>
            <person name="Pimenov N.V."/>
            <person name="Dedysh S.N."/>
        </authorList>
    </citation>
    <scope>NUCLEOTIDE SEQUENCE</scope>
    <source>
        <strain evidence="3">MP1</strain>
    </source>
</reference>
<dbReference type="PANTHER" id="PTHR35038:SF6">
    <property type="entry name" value="SURFACE LOCALIZED DECAHEME CYTOCHROME C LIPOPROTEIN"/>
    <property type="match status" value="1"/>
</dbReference>
<evidence type="ECO:0000313" key="4">
    <source>
        <dbReference type="Proteomes" id="UP001162780"/>
    </source>
</evidence>
<dbReference type="InterPro" id="IPR003367">
    <property type="entry name" value="Thrombospondin_3-like_rpt"/>
</dbReference>
<evidence type="ECO:0000313" key="3">
    <source>
        <dbReference type="EMBL" id="WAR45170.1"/>
    </source>
</evidence>
<dbReference type="InterPro" id="IPR028974">
    <property type="entry name" value="TSP_type-3_rpt"/>
</dbReference>
<keyword evidence="1 2" id="KW-0732">Signal</keyword>
<keyword evidence="4" id="KW-1185">Reference proteome</keyword>
<dbReference type="PROSITE" id="PS00018">
    <property type="entry name" value="EF_HAND_1"/>
    <property type="match status" value="1"/>
</dbReference>
<dbReference type="Gene3D" id="1.10.1130.10">
    <property type="entry name" value="Flavocytochrome C3, Chain A"/>
    <property type="match status" value="1"/>
</dbReference>
<evidence type="ECO:0000256" key="2">
    <source>
        <dbReference type="SAM" id="SignalP"/>
    </source>
</evidence>
<dbReference type="Proteomes" id="UP001162780">
    <property type="component" value="Chromosome"/>
</dbReference>
<dbReference type="EMBL" id="CP113517">
    <property type="protein sequence ID" value="WAR45170.1"/>
    <property type="molecule type" value="Genomic_DNA"/>
</dbReference>
<feature type="signal peptide" evidence="2">
    <location>
        <begin position="1"/>
        <end position="22"/>
    </location>
</feature>
<dbReference type="SUPFAM" id="SSF48695">
    <property type="entry name" value="Multiheme cytochromes"/>
    <property type="match status" value="1"/>
</dbReference>
<dbReference type="Gene3D" id="4.10.1080.10">
    <property type="entry name" value="TSP type-3 repeat"/>
    <property type="match status" value="1"/>
</dbReference>
<dbReference type="InterPro" id="IPR051829">
    <property type="entry name" value="Multiheme_Cytochr_ET"/>
</dbReference>
<accession>A0ABY7GKZ8</accession>
<protein>
    <submittedName>
        <fullName evidence="3">Thrombospondin type 3 repeat-containing protein</fullName>
    </submittedName>
</protein>
<dbReference type="SUPFAM" id="SSF103647">
    <property type="entry name" value="TSP type-3 repeat"/>
    <property type="match status" value="1"/>
</dbReference>
<gene>
    <name evidence="3" type="ORF">NM686_001280</name>
</gene>
<sequence>MKTLKIIMLTLATLLPVSVVVAGTFVAPPASGGNPAFTTTHFSGSQNCALCHNGIKDKNGADVSIVTDWSSSMMANSARDPFWRAKVRSEIAKHPQLEALINDKCSKCHAPMASYEAKKDGSLATQTLFDGGILTAGHPRHDAAMDGVSCTLCHQIPNSSTLGTLPAMSGNFNINTTKTIYGPFGGPGDTAIFANPMINNTGYTPVYSAHIKESKLCASCHNLKTPYVDEDGKVLSTTPESEFPEQTPYMEWEHSSYVNQKSCQGCHMSRTDGVIITTRPPWYSVQRNNFAIHDLVGANKLMLDILNNNKTQLGVLSNNFAETIAKTDTMLKSAATVSVIDQQSTAGTLDFTLQINSTTGHKLPSAYPSRRAHLHVVVLNEQNQAVWESGKVNADGSIEGVDADEQEGVFEPHYDLITSQDQVQVYEAIMGNHLGEVTYTLLRGKEYLKDNRILPAGFNKASSPADVRVVGEALADGNFVGGSDQIRYRIADLPAGNYTVKAELVYQTLSHAFARDLFEDTATAEVVDFKTMFDASSQKSSVIASAEFNETIAAPAIDSDGDGVPDNQDNCTLVANANQRDTNGDGYGNLCDPDFNQNKVVDPLDLNTLKAKLGLVSPNHDLNGNGIVDPMDLNIAKTYLGKPPGPAGLLP</sequence>
<evidence type="ECO:0000256" key="1">
    <source>
        <dbReference type="ARBA" id="ARBA00022729"/>
    </source>
</evidence>
<feature type="chain" id="PRO_5046683341" evidence="2">
    <location>
        <begin position="23"/>
        <end position="651"/>
    </location>
</feature>
<dbReference type="PANTHER" id="PTHR35038">
    <property type="entry name" value="DISSIMILATORY SULFITE REDUCTASE SIRA"/>
    <property type="match status" value="1"/>
</dbReference>
<dbReference type="InterPro" id="IPR018247">
    <property type="entry name" value="EF_Hand_1_Ca_BS"/>
</dbReference>